<evidence type="ECO:0000256" key="9">
    <source>
        <dbReference type="ARBA" id="ARBA00023012"/>
    </source>
</evidence>
<dbReference type="InterPro" id="IPR036890">
    <property type="entry name" value="HATPase_C_sf"/>
</dbReference>
<dbReference type="SUPFAM" id="SSF158472">
    <property type="entry name" value="HAMP domain-like"/>
    <property type="match status" value="1"/>
</dbReference>
<dbReference type="AlphaFoldDB" id="A0A543HUG5"/>
<name>A0A543HUG5_9MICO</name>
<dbReference type="CDD" id="cd00082">
    <property type="entry name" value="HisKA"/>
    <property type="match status" value="1"/>
</dbReference>
<evidence type="ECO:0000313" key="14">
    <source>
        <dbReference type="EMBL" id="TQM62003.1"/>
    </source>
</evidence>
<dbReference type="PROSITE" id="PS50109">
    <property type="entry name" value="HIS_KIN"/>
    <property type="match status" value="1"/>
</dbReference>
<dbReference type="InterPro" id="IPR036097">
    <property type="entry name" value="HisK_dim/P_sf"/>
</dbReference>
<dbReference type="InterPro" id="IPR004358">
    <property type="entry name" value="Sig_transdc_His_kin-like_C"/>
</dbReference>
<dbReference type="PANTHER" id="PTHR45436:SF5">
    <property type="entry name" value="SENSOR HISTIDINE KINASE TRCS"/>
    <property type="match status" value="1"/>
</dbReference>
<accession>A0A543HUG5</accession>
<evidence type="ECO:0000256" key="1">
    <source>
        <dbReference type="ARBA" id="ARBA00000085"/>
    </source>
</evidence>
<dbReference type="InterPro" id="IPR005467">
    <property type="entry name" value="His_kinase_dom"/>
</dbReference>
<dbReference type="PROSITE" id="PS50885">
    <property type="entry name" value="HAMP"/>
    <property type="match status" value="1"/>
</dbReference>
<feature type="transmembrane region" description="Helical" evidence="11">
    <location>
        <begin position="12"/>
        <end position="31"/>
    </location>
</feature>
<dbReference type="OrthoDB" id="9786919at2"/>
<dbReference type="Gene3D" id="6.10.340.10">
    <property type="match status" value="1"/>
</dbReference>
<dbReference type="InterPro" id="IPR003660">
    <property type="entry name" value="HAMP_dom"/>
</dbReference>
<dbReference type="GO" id="GO:0005886">
    <property type="term" value="C:plasma membrane"/>
    <property type="evidence" value="ECO:0007669"/>
    <property type="project" value="UniProtKB-SubCell"/>
</dbReference>
<dbReference type="SMART" id="SM00388">
    <property type="entry name" value="HisKA"/>
    <property type="match status" value="1"/>
</dbReference>
<reference evidence="14 15" key="1">
    <citation type="submission" date="2019-06" db="EMBL/GenBank/DDBJ databases">
        <title>Genome sequencing of plant associated microbes to promote plant fitness in Sorghum bicolor and Oryza sativa.</title>
        <authorList>
            <person name="Coleman-Derr D."/>
        </authorList>
    </citation>
    <scope>NUCLEOTIDE SEQUENCE [LARGE SCALE GENOMIC DNA]</scope>
    <source>
        <strain evidence="14 15">KV-663</strain>
    </source>
</reference>
<evidence type="ECO:0000259" key="12">
    <source>
        <dbReference type="PROSITE" id="PS50109"/>
    </source>
</evidence>
<evidence type="ECO:0000256" key="4">
    <source>
        <dbReference type="ARBA" id="ARBA00022553"/>
    </source>
</evidence>
<comment type="subcellular location">
    <subcellularLocation>
        <location evidence="2">Cell membrane</location>
    </subcellularLocation>
</comment>
<keyword evidence="4" id="KW-0597">Phosphoprotein</keyword>
<comment type="caution">
    <text evidence="14">The sequence shown here is derived from an EMBL/GenBank/DDBJ whole genome shotgun (WGS) entry which is preliminary data.</text>
</comment>
<evidence type="ECO:0000256" key="8">
    <source>
        <dbReference type="ARBA" id="ARBA00022989"/>
    </source>
</evidence>
<dbReference type="Proteomes" id="UP000316747">
    <property type="component" value="Unassembled WGS sequence"/>
</dbReference>
<dbReference type="RefSeq" id="WP_141844039.1">
    <property type="nucleotide sequence ID" value="NZ_VFPM01000002.1"/>
</dbReference>
<evidence type="ECO:0000313" key="15">
    <source>
        <dbReference type="Proteomes" id="UP000316747"/>
    </source>
</evidence>
<comment type="catalytic activity">
    <reaction evidence="1">
        <text>ATP + protein L-histidine = ADP + protein N-phospho-L-histidine.</text>
        <dbReference type="EC" id="2.7.13.3"/>
    </reaction>
</comment>
<dbReference type="SUPFAM" id="SSF47384">
    <property type="entry name" value="Homodimeric domain of signal transducing histidine kinase"/>
    <property type="match status" value="1"/>
</dbReference>
<dbReference type="EMBL" id="VFPM01000002">
    <property type="protein sequence ID" value="TQM62003.1"/>
    <property type="molecule type" value="Genomic_DNA"/>
</dbReference>
<dbReference type="Pfam" id="PF02518">
    <property type="entry name" value="HATPase_c"/>
    <property type="match status" value="1"/>
</dbReference>
<dbReference type="SMART" id="SM00387">
    <property type="entry name" value="HATPase_c"/>
    <property type="match status" value="1"/>
</dbReference>
<evidence type="ECO:0000256" key="7">
    <source>
        <dbReference type="ARBA" id="ARBA00022777"/>
    </source>
</evidence>
<dbReference type="Pfam" id="PF00512">
    <property type="entry name" value="HisKA"/>
    <property type="match status" value="1"/>
</dbReference>
<feature type="transmembrane region" description="Helical" evidence="11">
    <location>
        <begin position="64"/>
        <end position="89"/>
    </location>
</feature>
<evidence type="ECO:0000256" key="2">
    <source>
        <dbReference type="ARBA" id="ARBA00004236"/>
    </source>
</evidence>
<dbReference type="CDD" id="cd00075">
    <property type="entry name" value="HATPase"/>
    <property type="match status" value="1"/>
</dbReference>
<evidence type="ECO:0000256" key="6">
    <source>
        <dbReference type="ARBA" id="ARBA00022692"/>
    </source>
</evidence>
<dbReference type="GO" id="GO:0000155">
    <property type="term" value="F:phosphorelay sensor kinase activity"/>
    <property type="evidence" value="ECO:0007669"/>
    <property type="project" value="InterPro"/>
</dbReference>
<dbReference type="FunFam" id="3.30.565.10:FF:000006">
    <property type="entry name" value="Sensor histidine kinase WalK"/>
    <property type="match status" value="1"/>
</dbReference>
<dbReference type="PRINTS" id="PR00344">
    <property type="entry name" value="BCTRLSENSOR"/>
</dbReference>
<dbReference type="InterPro" id="IPR050428">
    <property type="entry name" value="TCS_sensor_his_kinase"/>
</dbReference>
<organism evidence="14 15">
    <name type="scientific">Humibacillus xanthopallidus</name>
    <dbReference type="NCBI Taxonomy" id="412689"/>
    <lineage>
        <taxon>Bacteria</taxon>
        <taxon>Bacillati</taxon>
        <taxon>Actinomycetota</taxon>
        <taxon>Actinomycetes</taxon>
        <taxon>Micrococcales</taxon>
        <taxon>Intrasporangiaceae</taxon>
        <taxon>Humibacillus</taxon>
    </lineage>
</organism>
<dbReference type="Pfam" id="PF00672">
    <property type="entry name" value="HAMP"/>
    <property type="match status" value="1"/>
</dbReference>
<keyword evidence="8 11" id="KW-1133">Transmembrane helix</keyword>
<keyword evidence="10 11" id="KW-0472">Membrane</keyword>
<keyword evidence="6 11" id="KW-0812">Transmembrane</keyword>
<evidence type="ECO:0000256" key="10">
    <source>
        <dbReference type="ARBA" id="ARBA00023136"/>
    </source>
</evidence>
<evidence type="ECO:0000256" key="5">
    <source>
        <dbReference type="ARBA" id="ARBA00022679"/>
    </source>
</evidence>
<evidence type="ECO:0000259" key="13">
    <source>
        <dbReference type="PROSITE" id="PS50885"/>
    </source>
</evidence>
<proteinExistence type="predicted"/>
<dbReference type="SMART" id="SM00304">
    <property type="entry name" value="HAMP"/>
    <property type="match status" value="1"/>
</dbReference>
<evidence type="ECO:0000256" key="11">
    <source>
        <dbReference type="SAM" id="Phobius"/>
    </source>
</evidence>
<keyword evidence="7 14" id="KW-0418">Kinase</keyword>
<dbReference type="CDD" id="cd06225">
    <property type="entry name" value="HAMP"/>
    <property type="match status" value="1"/>
</dbReference>
<dbReference type="EC" id="2.7.13.3" evidence="3"/>
<feature type="domain" description="Histidine kinase" evidence="12">
    <location>
        <begin position="149"/>
        <end position="366"/>
    </location>
</feature>
<dbReference type="Gene3D" id="1.10.287.130">
    <property type="match status" value="1"/>
</dbReference>
<keyword evidence="15" id="KW-1185">Reference proteome</keyword>
<keyword evidence="5" id="KW-0808">Transferase</keyword>
<dbReference type="PANTHER" id="PTHR45436">
    <property type="entry name" value="SENSOR HISTIDINE KINASE YKOH"/>
    <property type="match status" value="1"/>
</dbReference>
<protein>
    <recommendedName>
        <fullName evidence="3">histidine kinase</fullName>
        <ecNumber evidence="3">2.7.13.3</ecNumber>
    </recommendedName>
</protein>
<dbReference type="InterPro" id="IPR003661">
    <property type="entry name" value="HisK_dim/P_dom"/>
</dbReference>
<sequence>MNRLDVRLVISHLLVAVLGAAATFVIVRQLAPALFDESMRMSGMGGMGSGGQGPGTLRQQFADAVSGALLVGALVGAVAAAVFGTFAAYRLVRPLAAVRAATREMAQGRYAVPVPVPHETELAELATDVNTLGRGLAETEARRVRLLGEVAHEMRTPLTVIDGYVEAMIDGVMPAGADELGRVSDEVRRLRRLSDDLSALSRAEEGRLGLELREVDLGSITRAAAERLRPQAEDSGLRLVVEAGGEPVVVRADADRISQVVTNLLGNAIRATPSGGELHVQCRAERGDGLVEVSDTGEGLDAADVERVFERFYRVPGRRVAEGDTGSGIGLTVARGIMRAHGGDLTARSEGRGRGATFTARMPLGGRPGS</sequence>
<gene>
    <name evidence="14" type="ORF">FBY41_2026</name>
</gene>
<evidence type="ECO:0000256" key="3">
    <source>
        <dbReference type="ARBA" id="ARBA00012438"/>
    </source>
</evidence>
<keyword evidence="9" id="KW-0902">Two-component regulatory system</keyword>
<dbReference type="InterPro" id="IPR003594">
    <property type="entry name" value="HATPase_dom"/>
</dbReference>
<feature type="domain" description="HAMP" evidence="13">
    <location>
        <begin position="89"/>
        <end position="141"/>
    </location>
</feature>
<dbReference type="Gene3D" id="3.30.565.10">
    <property type="entry name" value="Histidine kinase-like ATPase, C-terminal domain"/>
    <property type="match status" value="1"/>
</dbReference>
<dbReference type="SUPFAM" id="SSF55874">
    <property type="entry name" value="ATPase domain of HSP90 chaperone/DNA topoisomerase II/histidine kinase"/>
    <property type="match status" value="1"/>
</dbReference>